<dbReference type="Gene3D" id="1.10.275.10">
    <property type="entry name" value="Fumarase/aspartase (N-terminal domain)"/>
    <property type="match status" value="1"/>
</dbReference>
<evidence type="ECO:0000313" key="1">
    <source>
        <dbReference type="EMBL" id="KON65832.1"/>
    </source>
</evidence>
<name>A0A0M0EKP6_KOMEU</name>
<dbReference type="STRING" id="33995.KOEU_05190"/>
<dbReference type="EMBL" id="LHUQ01000002">
    <property type="protein sequence ID" value="KON65832.1"/>
    <property type="molecule type" value="Genomic_DNA"/>
</dbReference>
<dbReference type="Pfam" id="PF00221">
    <property type="entry name" value="Lyase_aromatic"/>
    <property type="match status" value="1"/>
</dbReference>
<protein>
    <submittedName>
        <fullName evidence="1">Histidine ammonia-lyase</fullName>
        <ecNumber evidence="1">4.3.1.3</ecNumber>
    </submittedName>
</protein>
<proteinExistence type="predicted"/>
<accession>A0A0M0EKP6</accession>
<dbReference type="Gene3D" id="1.20.200.10">
    <property type="entry name" value="Fumarase/aspartase (Central domain)"/>
    <property type="match status" value="1"/>
</dbReference>
<keyword evidence="1" id="KW-0456">Lyase</keyword>
<reference evidence="1" key="1">
    <citation type="submission" date="2015-08" db="EMBL/GenBank/DDBJ databases">
        <title>Draft genome sequence of Komagataeibacter europaeus CECT 8546 a cellulose producer strain from vinegar produced by the traditional method.</title>
        <authorList>
            <person name="Poehlein A."/>
            <person name="Valera M.J."/>
            <person name="Haack F.S."/>
            <person name="Mas A."/>
            <person name="Daniel R."/>
            <person name="Streit W.R."/>
            <person name="Mateo E."/>
        </authorList>
    </citation>
    <scope>NUCLEOTIDE SEQUENCE [LARGE SCALE GENOMIC DNA]</scope>
    <source>
        <strain evidence="1">CECT 8546</strain>
    </source>
</reference>
<organism evidence="1 2">
    <name type="scientific">Komagataeibacter europaeus</name>
    <name type="common">Gluconacetobacter europaeus</name>
    <dbReference type="NCBI Taxonomy" id="33995"/>
    <lineage>
        <taxon>Bacteria</taxon>
        <taxon>Pseudomonadati</taxon>
        <taxon>Pseudomonadota</taxon>
        <taxon>Alphaproteobacteria</taxon>
        <taxon>Acetobacterales</taxon>
        <taxon>Acetobacteraceae</taxon>
        <taxon>Komagataeibacter</taxon>
    </lineage>
</organism>
<dbReference type="InterPro" id="IPR001106">
    <property type="entry name" value="Aromatic_Lyase"/>
</dbReference>
<dbReference type="PATRIC" id="fig|33995.3.peg.575"/>
<dbReference type="AlphaFoldDB" id="A0A0M0EKP6"/>
<dbReference type="InterPro" id="IPR024083">
    <property type="entry name" value="Fumarase/histidase_N"/>
</dbReference>
<gene>
    <name evidence="1" type="primary">hutH2</name>
    <name evidence="1" type="ORF">KOEU_05190</name>
</gene>
<sequence length="495" mass="52069">MKAHDICMGAAAPSITDIADIARRGAKLSLSAEGMRRIRAGRAVVERYVAENRVVYGLNTGLGASVDTALADADMIAFQKRVPHSHSVGVGPVLPREEVRAMMAARVSGMAAGGTGTSEGIVTGIVAALNAGVHPVIPAWGSIGAADLAPLAHMSMGLMGLGLAEYGGSIMPAAEALARAGLEPLDIRIKDGHALIATNSLSTGAACLCLEDADRALSWSLRAIALNFEGFRANLATLDEEGLAARPAMGQQRAGACLRDLLVGSGLWAPGAARRLQDPLSYRCVPQVWGGFMHALDEARQATEIELGSSADNPVVLADTGRIVTTGNFDMTAFVLSWERLGQAIAHCATGTAHRCMKIMSPAVSDLPRFLAAKGQNRGGYAELQKTISAMEAEIRHLALPVSLSPIPVSDGIEDQSSMAPRVISKTQDIVRRFHYMVAMELLLSAEAVELRGVTDTLGEGILSVQKAIRDRVPALDEDRELGSSVMALVDMILS</sequence>
<dbReference type="Proteomes" id="UP000037566">
    <property type="component" value="Unassembled WGS sequence"/>
</dbReference>
<comment type="caution">
    <text evidence="1">The sequence shown here is derived from an EMBL/GenBank/DDBJ whole genome shotgun (WGS) entry which is preliminary data.</text>
</comment>
<evidence type="ECO:0000313" key="2">
    <source>
        <dbReference type="Proteomes" id="UP000037566"/>
    </source>
</evidence>
<dbReference type="InterPro" id="IPR008948">
    <property type="entry name" value="L-Aspartase-like"/>
</dbReference>
<dbReference type="EC" id="4.3.1.3" evidence="1"/>
<dbReference type="PANTHER" id="PTHR10362">
    <property type="entry name" value="HISTIDINE AMMONIA-LYASE"/>
    <property type="match status" value="1"/>
</dbReference>
<dbReference type="CDD" id="cd00332">
    <property type="entry name" value="PAL-HAL"/>
    <property type="match status" value="1"/>
</dbReference>
<dbReference type="GO" id="GO:0004397">
    <property type="term" value="F:histidine ammonia-lyase activity"/>
    <property type="evidence" value="ECO:0007669"/>
    <property type="project" value="UniProtKB-EC"/>
</dbReference>
<keyword evidence="2" id="KW-1185">Reference proteome</keyword>
<dbReference type="SUPFAM" id="SSF48557">
    <property type="entry name" value="L-aspartase-like"/>
    <property type="match status" value="1"/>
</dbReference>
<dbReference type="RefSeq" id="WP_053322844.1">
    <property type="nucleotide sequence ID" value="NZ_LHUQ01000002.1"/>
</dbReference>